<sequence length="454" mass="53158">MDLSCLKKLSKDEILEGSFGIERETLRVHSKGELSLTPHPEIFGDKITNPIVTTDFSESQIEIISPTFNNIDKAFSTFCALSDMVNESLPENEYFWFHSLPCILPEENDIPIAHYGDDEEGQKSEAYRIKLAKKYGLKKQMISGIHFNFSFADETLKKIYPKDSEQTFEEFKNEVYLKISRNYIRYCWLVIYLTGSSISCHETFTNDCIDLMDKKDEYGSYYSTKGASLRNGSCGYKNLKKLYPSYNSVEEFTQDISSYIESGDLSEAKELYTQIRLKPKHPKDLLNSLKDTGIEYIEIRTLDINPFYRCGLTKRDMQFLHLFIIYMLVKNESDYENWQEEALINEELSAERAFDDEMRLIRDGKETTLKEWGLELINEMHHMVDELGIYYHDMLDLMTLRLENPHVTYSKRLTKLIEKQGYVNTITDLSLKNKHKNKNTKINEMKKYRKLALK</sequence>
<organism evidence="9 10">
    <name type="scientific">Methanobrevibacter millerae</name>
    <dbReference type="NCBI Taxonomy" id="230361"/>
    <lineage>
        <taxon>Archaea</taxon>
        <taxon>Methanobacteriati</taxon>
        <taxon>Methanobacteriota</taxon>
        <taxon>Methanomada group</taxon>
        <taxon>Methanobacteria</taxon>
        <taxon>Methanobacteriales</taxon>
        <taxon>Methanobacteriaceae</taxon>
        <taxon>Methanobrevibacter</taxon>
    </lineage>
</organism>
<dbReference type="PANTHER" id="PTHR38761">
    <property type="entry name" value="GLUTAMATE--CYSTEINE LIGASE"/>
    <property type="match status" value="1"/>
</dbReference>
<name>A0A8T3VGR8_9EURY</name>
<reference evidence="9" key="1">
    <citation type="submission" date="2019-04" db="EMBL/GenBank/DDBJ databases">
        <title>Evolution of Biomass-Degrading Anaerobic Consortia Revealed by Metagenomics.</title>
        <authorList>
            <person name="Peng X."/>
        </authorList>
    </citation>
    <scope>NUCLEOTIDE SEQUENCE</scope>
    <source>
        <strain evidence="9">SIG12</strain>
    </source>
</reference>
<evidence type="ECO:0000256" key="2">
    <source>
        <dbReference type="ARBA" id="ARBA00012220"/>
    </source>
</evidence>
<dbReference type="AlphaFoldDB" id="A0A8T3VGR8"/>
<dbReference type="GO" id="GO:0005524">
    <property type="term" value="F:ATP binding"/>
    <property type="evidence" value="ECO:0007669"/>
    <property type="project" value="UniProtKB-KW"/>
</dbReference>
<feature type="domain" description="Glutamate--cysteine ligase" evidence="8">
    <location>
        <begin position="7"/>
        <end position="261"/>
    </location>
</feature>
<dbReference type="EMBL" id="SUTE01000047">
    <property type="protein sequence ID" value="MBE6505356.1"/>
    <property type="molecule type" value="Genomic_DNA"/>
</dbReference>
<dbReference type="GO" id="GO:0006750">
    <property type="term" value="P:glutathione biosynthetic process"/>
    <property type="evidence" value="ECO:0007669"/>
    <property type="project" value="UniProtKB-KW"/>
</dbReference>
<evidence type="ECO:0000259" key="8">
    <source>
        <dbReference type="Pfam" id="PF04262"/>
    </source>
</evidence>
<evidence type="ECO:0000256" key="7">
    <source>
        <dbReference type="ARBA" id="ARBA00048819"/>
    </source>
</evidence>
<dbReference type="RefSeq" id="WP_303737006.1">
    <property type="nucleotide sequence ID" value="NZ_SUTE01000047.1"/>
</dbReference>
<gene>
    <name evidence="9" type="ORF">E7Z73_06405</name>
</gene>
<feature type="domain" description="Glutamate--cysteine ligase" evidence="8">
    <location>
        <begin position="266"/>
        <end position="344"/>
    </location>
</feature>
<keyword evidence="6" id="KW-0067">ATP-binding</keyword>
<dbReference type="SUPFAM" id="SSF55931">
    <property type="entry name" value="Glutamine synthetase/guanido kinase"/>
    <property type="match status" value="1"/>
</dbReference>
<accession>A0A8T3VGR8</accession>
<keyword evidence="3 9" id="KW-0436">Ligase</keyword>
<protein>
    <recommendedName>
        <fullName evidence="2">glutamate--cysteine ligase</fullName>
        <ecNumber evidence="2">6.3.2.2</ecNumber>
    </recommendedName>
</protein>
<dbReference type="InterPro" id="IPR007370">
    <property type="entry name" value="Glu_cys_ligase"/>
</dbReference>
<dbReference type="InterPro" id="IPR014746">
    <property type="entry name" value="Gln_synth/guanido_kin_cat_dom"/>
</dbReference>
<evidence type="ECO:0000256" key="5">
    <source>
        <dbReference type="ARBA" id="ARBA00022741"/>
    </source>
</evidence>
<keyword evidence="5" id="KW-0547">Nucleotide-binding</keyword>
<evidence type="ECO:0000256" key="6">
    <source>
        <dbReference type="ARBA" id="ARBA00022840"/>
    </source>
</evidence>
<evidence type="ECO:0000256" key="1">
    <source>
        <dbReference type="ARBA" id="ARBA00005006"/>
    </source>
</evidence>
<dbReference type="Proteomes" id="UP000762703">
    <property type="component" value="Unassembled WGS sequence"/>
</dbReference>
<comment type="caution">
    <text evidence="9">The sequence shown here is derived from an EMBL/GenBank/DDBJ whole genome shotgun (WGS) entry which is preliminary data.</text>
</comment>
<evidence type="ECO:0000313" key="10">
    <source>
        <dbReference type="Proteomes" id="UP000762703"/>
    </source>
</evidence>
<dbReference type="PANTHER" id="PTHR38761:SF1">
    <property type="entry name" value="GLUTAMATE--CYSTEINE LIGASE"/>
    <property type="match status" value="1"/>
</dbReference>
<evidence type="ECO:0000256" key="3">
    <source>
        <dbReference type="ARBA" id="ARBA00022598"/>
    </source>
</evidence>
<comment type="catalytic activity">
    <reaction evidence="7">
        <text>L-cysteine + L-glutamate + ATP = gamma-L-glutamyl-L-cysteine + ADP + phosphate + H(+)</text>
        <dbReference type="Rhea" id="RHEA:13285"/>
        <dbReference type="ChEBI" id="CHEBI:15378"/>
        <dbReference type="ChEBI" id="CHEBI:29985"/>
        <dbReference type="ChEBI" id="CHEBI:30616"/>
        <dbReference type="ChEBI" id="CHEBI:35235"/>
        <dbReference type="ChEBI" id="CHEBI:43474"/>
        <dbReference type="ChEBI" id="CHEBI:58173"/>
        <dbReference type="ChEBI" id="CHEBI:456216"/>
        <dbReference type="EC" id="6.3.2.2"/>
    </reaction>
</comment>
<dbReference type="Gene3D" id="3.30.590.20">
    <property type="match status" value="1"/>
</dbReference>
<dbReference type="Pfam" id="PF04262">
    <property type="entry name" value="Glu_cys_ligase"/>
    <property type="match status" value="2"/>
</dbReference>
<dbReference type="GO" id="GO:0004357">
    <property type="term" value="F:glutamate-cysteine ligase activity"/>
    <property type="evidence" value="ECO:0007669"/>
    <property type="project" value="UniProtKB-EC"/>
</dbReference>
<keyword evidence="4" id="KW-0317">Glutathione biosynthesis</keyword>
<dbReference type="GO" id="GO:0005829">
    <property type="term" value="C:cytosol"/>
    <property type="evidence" value="ECO:0007669"/>
    <property type="project" value="TreeGrafter"/>
</dbReference>
<proteinExistence type="predicted"/>
<comment type="pathway">
    <text evidence="1">Sulfur metabolism; glutathione biosynthesis; glutathione from L-cysteine and L-glutamate: step 1/2.</text>
</comment>
<evidence type="ECO:0000313" key="9">
    <source>
        <dbReference type="EMBL" id="MBE6505356.1"/>
    </source>
</evidence>
<evidence type="ECO:0000256" key="4">
    <source>
        <dbReference type="ARBA" id="ARBA00022684"/>
    </source>
</evidence>
<dbReference type="InterPro" id="IPR006334">
    <property type="entry name" value="Glut_cys_ligase"/>
</dbReference>
<dbReference type="EC" id="6.3.2.2" evidence="2"/>
<dbReference type="GO" id="GO:0046872">
    <property type="term" value="F:metal ion binding"/>
    <property type="evidence" value="ECO:0007669"/>
    <property type="project" value="TreeGrafter"/>
</dbReference>